<keyword evidence="7 8" id="KW-0472">Membrane</keyword>
<dbReference type="Proteomes" id="UP000612956">
    <property type="component" value="Unassembled WGS sequence"/>
</dbReference>
<keyword evidence="4" id="KW-1003">Cell membrane</keyword>
<dbReference type="Pfam" id="PF00860">
    <property type="entry name" value="Xan_ur_permease"/>
    <property type="match status" value="1"/>
</dbReference>
<sequence>MATEVKDRVVAPVDEVPPPGRAFLAALQHLVVMIAMPLTSVLLISRSLHLDDGDTRALLCGALLFSGIGTIFQSSGRYGLGAGLPFVMLPGGAAVVLFIQIAQTYNPATATGAVIITAVAGIALVPIAQRLVRFVPMVVIASMILVIGVNLVKVGANLITGADDKHPLRSVAIAGVTIAATILAHRLLPTGWRRVSVLIGMGVGTAAAAALGQFSLRPSSGVVQLPEPFLFGAPHFDLLAAVPLLVFSIGSMAEATGQTVLNAKVVGAQIDTAPTVGRTIRGDAVTSLLSGIFGGPTMVTSGENIGLIRLTGVRSRYVTAITGVMLILAAFLAPVGRIVNSLPGPVVGATAAIVFATIIVSAISLFQQVDLDNDGALLTATAAITAGLLPILVPTLYRGFPADLRLLLGSGVTMAAVVGVIVHLLCVLTRNRTKEQVNA</sequence>
<dbReference type="InterPro" id="IPR006042">
    <property type="entry name" value="Xan_ur_permease"/>
</dbReference>
<evidence type="ECO:0000256" key="8">
    <source>
        <dbReference type="SAM" id="Phobius"/>
    </source>
</evidence>
<comment type="caution">
    <text evidence="9">The sequence shown here is derived from an EMBL/GenBank/DDBJ whole genome shotgun (WGS) entry which is preliminary data.</text>
</comment>
<evidence type="ECO:0000313" key="9">
    <source>
        <dbReference type="EMBL" id="GGK32939.1"/>
    </source>
</evidence>
<keyword evidence="3" id="KW-0813">Transport</keyword>
<feature type="transmembrane region" description="Helical" evidence="8">
    <location>
        <begin position="378"/>
        <end position="400"/>
    </location>
</feature>
<evidence type="ECO:0000256" key="1">
    <source>
        <dbReference type="ARBA" id="ARBA00004651"/>
    </source>
</evidence>
<dbReference type="EMBL" id="BMMW01000001">
    <property type="protein sequence ID" value="GGK32939.1"/>
    <property type="molecule type" value="Genomic_DNA"/>
</dbReference>
<dbReference type="GO" id="GO:0005886">
    <property type="term" value="C:plasma membrane"/>
    <property type="evidence" value="ECO:0007669"/>
    <property type="project" value="UniProtKB-SubCell"/>
</dbReference>
<evidence type="ECO:0000313" key="10">
    <source>
        <dbReference type="Proteomes" id="UP000612956"/>
    </source>
</evidence>
<dbReference type="PROSITE" id="PS01116">
    <property type="entry name" value="XANTH_URACIL_PERMASE"/>
    <property type="match status" value="1"/>
</dbReference>
<evidence type="ECO:0000256" key="7">
    <source>
        <dbReference type="ARBA" id="ARBA00023136"/>
    </source>
</evidence>
<feature type="transmembrane region" description="Helical" evidence="8">
    <location>
        <begin position="134"/>
        <end position="156"/>
    </location>
</feature>
<evidence type="ECO:0000256" key="2">
    <source>
        <dbReference type="ARBA" id="ARBA00008821"/>
    </source>
</evidence>
<name>A0A917Q7H5_9NOCA</name>
<comment type="similarity">
    <text evidence="2">Belongs to the nucleobase:cation symporter-2 (NCS2) (TC 2.A.40) family.</text>
</comment>
<reference evidence="9" key="1">
    <citation type="journal article" date="2014" name="Int. J. Syst. Evol. Microbiol.">
        <title>Complete genome sequence of Corynebacterium casei LMG S-19264T (=DSM 44701T), isolated from a smear-ripened cheese.</title>
        <authorList>
            <consortium name="US DOE Joint Genome Institute (JGI-PGF)"/>
            <person name="Walter F."/>
            <person name="Albersmeier A."/>
            <person name="Kalinowski J."/>
            <person name="Ruckert C."/>
        </authorList>
    </citation>
    <scope>NUCLEOTIDE SEQUENCE</scope>
    <source>
        <strain evidence="9">CGMCC 4.7278</strain>
    </source>
</reference>
<protein>
    <submittedName>
        <fullName evidence="9">Nucleobase:cation symporter</fullName>
    </submittedName>
</protein>
<feature type="transmembrane region" description="Helical" evidence="8">
    <location>
        <begin position="168"/>
        <end position="188"/>
    </location>
</feature>
<feature type="transmembrane region" description="Helical" evidence="8">
    <location>
        <begin position="345"/>
        <end position="366"/>
    </location>
</feature>
<dbReference type="PANTHER" id="PTHR42810:SF4">
    <property type="entry name" value="URIC ACID TRANSPORTER UACT"/>
    <property type="match status" value="1"/>
</dbReference>
<proteinExistence type="inferred from homology"/>
<feature type="transmembrane region" description="Helical" evidence="8">
    <location>
        <begin position="22"/>
        <end position="45"/>
    </location>
</feature>
<feature type="transmembrane region" description="Helical" evidence="8">
    <location>
        <begin position="82"/>
        <end position="101"/>
    </location>
</feature>
<organism evidence="9 10">
    <name type="scientific">Nocardia camponoti</name>
    <dbReference type="NCBI Taxonomy" id="1616106"/>
    <lineage>
        <taxon>Bacteria</taxon>
        <taxon>Bacillati</taxon>
        <taxon>Actinomycetota</taxon>
        <taxon>Actinomycetes</taxon>
        <taxon>Mycobacteriales</taxon>
        <taxon>Nocardiaceae</taxon>
        <taxon>Nocardia</taxon>
    </lineage>
</organism>
<evidence type="ECO:0000256" key="4">
    <source>
        <dbReference type="ARBA" id="ARBA00022475"/>
    </source>
</evidence>
<accession>A0A917Q7H5</accession>
<dbReference type="PANTHER" id="PTHR42810">
    <property type="entry name" value="PURINE PERMEASE C1399.01C-RELATED"/>
    <property type="match status" value="1"/>
</dbReference>
<comment type="subcellular location">
    <subcellularLocation>
        <location evidence="1">Cell membrane</location>
        <topology evidence="1">Multi-pass membrane protein</topology>
    </subcellularLocation>
</comment>
<gene>
    <name evidence="9" type="ORF">GCM10011591_00770</name>
</gene>
<feature type="transmembrane region" description="Helical" evidence="8">
    <location>
        <begin position="57"/>
        <end position="76"/>
    </location>
</feature>
<dbReference type="NCBIfam" id="NF037981">
    <property type="entry name" value="NCS2_1"/>
    <property type="match status" value="1"/>
</dbReference>
<reference evidence="9" key="2">
    <citation type="submission" date="2020-09" db="EMBL/GenBank/DDBJ databases">
        <authorList>
            <person name="Sun Q."/>
            <person name="Zhou Y."/>
        </authorList>
    </citation>
    <scope>NUCLEOTIDE SEQUENCE</scope>
    <source>
        <strain evidence="9">CGMCC 4.7278</strain>
    </source>
</reference>
<feature type="transmembrane region" description="Helical" evidence="8">
    <location>
        <begin position="108"/>
        <end position="128"/>
    </location>
</feature>
<evidence type="ECO:0000256" key="5">
    <source>
        <dbReference type="ARBA" id="ARBA00022692"/>
    </source>
</evidence>
<feature type="transmembrane region" description="Helical" evidence="8">
    <location>
        <begin position="406"/>
        <end position="428"/>
    </location>
</feature>
<keyword evidence="10" id="KW-1185">Reference proteome</keyword>
<evidence type="ECO:0000256" key="6">
    <source>
        <dbReference type="ARBA" id="ARBA00022989"/>
    </source>
</evidence>
<dbReference type="AlphaFoldDB" id="A0A917Q7H5"/>
<dbReference type="GO" id="GO:0042907">
    <property type="term" value="F:xanthine transmembrane transporter activity"/>
    <property type="evidence" value="ECO:0007669"/>
    <property type="project" value="TreeGrafter"/>
</dbReference>
<evidence type="ECO:0000256" key="3">
    <source>
        <dbReference type="ARBA" id="ARBA00022448"/>
    </source>
</evidence>
<dbReference type="RefSeq" id="WP_188826697.1">
    <property type="nucleotide sequence ID" value="NZ_BMMW01000001.1"/>
</dbReference>
<feature type="transmembrane region" description="Helical" evidence="8">
    <location>
        <begin position="194"/>
        <end position="216"/>
    </location>
</feature>
<feature type="transmembrane region" description="Helical" evidence="8">
    <location>
        <begin position="317"/>
        <end position="339"/>
    </location>
</feature>
<keyword evidence="6 8" id="KW-1133">Transmembrane helix</keyword>
<dbReference type="InterPro" id="IPR006043">
    <property type="entry name" value="NCS2"/>
</dbReference>
<keyword evidence="5 8" id="KW-0812">Transmembrane</keyword>